<comment type="subcellular location">
    <subcellularLocation>
        <location evidence="1">Cytoplasm</location>
        <location evidence="1">Cytosol</location>
    </subcellularLocation>
</comment>
<dbReference type="SUPFAM" id="SSF100950">
    <property type="entry name" value="NagB/RpiA/CoA transferase-like"/>
    <property type="match status" value="1"/>
</dbReference>
<dbReference type="Gene3D" id="1.20.120.1070">
    <property type="entry name" value="Translation initiation factor eIF-2B, N-terminal domain"/>
    <property type="match status" value="1"/>
</dbReference>
<dbReference type="Proteomes" id="UP000284657">
    <property type="component" value="Unassembled WGS sequence"/>
</dbReference>
<comment type="similarity">
    <text evidence="2 9">Belongs to the eIF-2B alpha/beta/delta subunits family.</text>
</comment>
<dbReference type="Gene3D" id="3.40.50.10470">
    <property type="entry name" value="Translation initiation factor eif-2b, domain 2"/>
    <property type="match status" value="1"/>
</dbReference>
<evidence type="ECO:0000256" key="4">
    <source>
        <dbReference type="ARBA" id="ARBA00022540"/>
    </source>
</evidence>
<evidence type="ECO:0000256" key="2">
    <source>
        <dbReference type="ARBA" id="ARBA00007251"/>
    </source>
</evidence>
<gene>
    <name evidence="10" type="ORF">BBJ29_007659</name>
    <name evidence="11" type="ORF">BBP00_00005706</name>
</gene>
<reference evidence="12 13" key="1">
    <citation type="submission" date="2018-07" db="EMBL/GenBank/DDBJ databases">
        <title>Genome sequencing of oomycete isolates from Chile give support for New Zealand origin for Phytophthora kernoviae and make available the first Nothophytophthora sp. genome.</title>
        <authorList>
            <person name="Studholme D.J."/>
            <person name="Sanfuentes E."/>
            <person name="Panda P."/>
            <person name="Hill R."/>
            <person name="Sambles C."/>
            <person name="Grant M."/>
            <person name="Williams N.M."/>
            <person name="Mcdougal R.L."/>
        </authorList>
    </citation>
    <scope>NUCLEOTIDE SEQUENCE [LARGE SCALE GENOMIC DNA]</scope>
    <source>
        <strain evidence="11">Chile6</strain>
        <strain evidence="10">Chile7</strain>
    </source>
</reference>
<evidence type="ECO:0000313" key="13">
    <source>
        <dbReference type="Proteomes" id="UP000284657"/>
    </source>
</evidence>
<dbReference type="GO" id="GO:0005085">
    <property type="term" value="F:guanyl-nucleotide exchange factor activity"/>
    <property type="evidence" value="ECO:0007669"/>
    <property type="project" value="TreeGrafter"/>
</dbReference>
<sequence>MNDFRFYNENLKRREPWYAGVIRAMPSFKTSSYDLYFQRLQLFWKHLRFLRWRFTQDRAKMKALDALAKRLVPKASKQICIAYGDWNRRTGIKGHASGPVKGFVEALKRRATVIPMDEYRTSITCSCCHQRLKQARLFTKMKRKEDEVGIRQKERLSTKEVKEIVEMARFRNPKLADKKVVLKCTRNALRCTNSGQSMDAKAQVVTDFLQYLENPDVAVAVAVIKALTGVIHHSEASTMMQMEGELQEAAQQLRAFQAADDQATRFHNSIATTAGCQLFLRYVTRCFLEFDDFDLCRSQLIDRGKLFAETSLTSRNRISEVGHNFIRDGMKVMIHGKSRVVIALLREAAKTKNFSVFVTEGRSNGSGVGTAEKLAEVGIPTTVILDSAVAYYMEQVDIVIVGAEGVVENGGIVNSIGTYSIAVIAQALKKQFYVAAESYKFARLYPLTQRDVPQKQMAAISGDLAGGESTDETMKNVTFESPFFDYTPPGYIALMFTDLGVLTPSAVSDELIKLYQ</sequence>
<dbReference type="OrthoDB" id="10249309at2759"/>
<evidence type="ECO:0000313" key="11">
    <source>
        <dbReference type="EMBL" id="RLN60892.1"/>
    </source>
</evidence>
<evidence type="ECO:0000256" key="7">
    <source>
        <dbReference type="ARBA" id="ARBA00044236"/>
    </source>
</evidence>
<dbReference type="GO" id="GO:0005851">
    <property type="term" value="C:eukaryotic translation initiation factor 2B complex"/>
    <property type="evidence" value="ECO:0007669"/>
    <property type="project" value="TreeGrafter"/>
</dbReference>
<dbReference type="InterPro" id="IPR037171">
    <property type="entry name" value="NagB/RpiA_transferase-like"/>
</dbReference>
<dbReference type="PANTHER" id="PTHR45860:SF1">
    <property type="entry name" value="TRANSLATION INITIATION FACTOR EIF-2B SUBUNIT ALPHA"/>
    <property type="match status" value="1"/>
</dbReference>
<proteinExistence type="inferred from homology"/>
<evidence type="ECO:0000256" key="6">
    <source>
        <dbReference type="ARBA" id="ARBA00044208"/>
    </source>
</evidence>
<evidence type="ECO:0000313" key="12">
    <source>
        <dbReference type="Proteomes" id="UP000277300"/>
    </source>
</evidence>
<comment type="caution">
    <text evidence="11">The sequence shown here is derived from an EMBL/GenBank/DDBJ whole genome shotgun (WGS) entry which is preliminary data.</text>
</comment>
<evidence type="ECO:0000256" key="5">
    <source>
        <dbReference type="ARBA" id="ARBA00022917"/>
    </source>
</evidence>
<keyword evidence="4" id="KW-0396">Initiation factor</keyword>
<dbReference type="EMBL" id="MBAD02002212">
    <property type="protein sequence ID" value="RLN49034.1"/>
    <property type="molecule type" value="Genomic_DNA"/>
</dbReference>
<keyword evidence="3" id="KW-0963">Cytoplasm</keyword>
<protein>
    <recommendedName>
        <fullName evidence="6">Translation initiation factor eIF2B subunit alpha</fullName>
    </recommendedName>
    <alternativeName>
        <fullName evidence="7">eIF2B GDP-GTP exchange factor subunit alpha</fullName>
    </alternativeName>
</protein>
<dbReference type="InterPro" id="IPR042529">
    <property type="entry name" value="IF_2B-like_C"/>
</dbReference>
<evidence type="ECO:0000256" key="9">
    <source>
        <dbReference type="RuleBase" id="RU003814"/>
    </source>
</evidence>
<keyword evidence="5" id="KW-0648">Protein biosynthesis</keyword>
<dbReference type="GO" id="GO:0005829">
    <property type="term" value="C:cytosol"/>
    <property type="evidence" value="ECO:0007669"/>
    <property type="project" value="UniProtKB-SubCell"/>
</dbReference>
<dbReference type="InterPro" id="IPR042528">
    <property type="entry name" value="elF-2B_alpha_N"/>
</dbReference>
<dbReference type="Pfam" id="PF01008">
    <property type="entry name" value="IF-2B"/>
    <property type="match status" value="1"/>
</dbReference>
<dbReference type="InterPro" id="IPR000649">
    <property type="entry name" value="IF-2B-related"/>
</dbReference>
<evidence type="ECO:0000256" key="8">
    <source>
        <dbReference type="ARBA" id="ARBA00046432"/>
    </source>
</evidence>
<dbReference type="PANTHER" id="PTHR45860">
    <property type="entry name" value="TRANSLATION INITIATION FACTOR EIF-2B SUBUNIT ALPHA"/>
    <property type="match status" value="1"/>
</dbReference>
<comment type="subunit">
    <text evidence="8">Component of the translation initiation factor 2B (eIF2B) complex which is a heterodecamer of two sets of five different subunits: alpha, beta, gamma, delta and epsilon. Subunits alpha, beta and delta comprise a regulatory subcomplex and subunits epsilon and gamma comprise a catalytic subcomplex. Within the complex, the hexameric regulatory complex resides at the center, with the two heterodimeric catalytic subcomplexes bound on opposite sides.</text>
</comment>
<dbReference type="GO" id="GO:0003743">
    <property type="term" value="F:translation initiation factor activity"/>
    <property type="evidence" value="ECO:0007669"/>
    <property type="project" value="UniProtKB-KW"/>
</dbReference>
<accession>A0A3F2RNS4</accession>
<organism evidence="11 12">
    <name type="scientific">Phytophthora kernoviae</name>
    <dbReference type="NCBI Taxonomy" id="325452"/>
    <lineage>
        <taxon>Eukaryota</taxon>
        <taxon>Sar</taxon>
        <taxon>Stramenopiles</taxon>
        <taxon>Oomycota</taxon>
        <taxon>Peronosporomycetes</taxon>
        <taxon>Peronosporales</taxon>
        <taxon>Peronosporaceae</taxon>
        <taxon>Phytophthora</taxon>
    </lineage>
</organism>
<evidence type="ECO:0000313" key="10">
    <source>
        <dbReference type="EMBL" id="RLN49034.1"/>
    </source>
</evidence>
<evidence type="ECO:0000256" key="1">
    <source>
        <dbReference type="ARBA" id="ARBA00004514"/>
    </source>
</evidence>
<dbReference type="Proteomes" id="UP000277300">
    <property type="component" value="Unassembled WGS sequence"/>
</dbReference>
<dbReference type="AlphaFoldDB" id="A0A3F2RNS4"/>
<evidence type="ECO:0000256" key="3">
    <source>
        <dbReference type="ARBA" id="ARBA00022490"/>
    </source>
</evidence>
<dbReference type="EMBL" id="MBDO02000174">
    <property type="protein sequence ID" value="RLN60892.1"/>
    <property type="molecule type" value="Genomic_DNA"/>
</dbReference>
<dbReference type="InterPro" id="IPR051501">
    <property type="entry name" value="eIF2B_alpha/beta/delta"/>
</dbReference>
<name>A0A3F2RNS4_9STRA</name>
<dbReference type="FunFam" id="3.40.50.10470:FF:000024">
    <property type="entry name" value="Translation initiation factor eIF-2B subunit alpha, putative"/>
    <property type="match status" value="1"/>
</dbReference>